<dbReference type="InterPro" id="IPR058245">
    <property type="entry name" value="NreC/VraR/RcsB-like_REC"/>
</dbReference>
<dbReference type="InterPro" id="IPR016032">
    <property type="entry name" value="Sig_transdc_resp-reg_C-effctor"/>
</dbReference>
<evidence type="ECO:0000256" key="2">
    <source>
        <dbReference type="ARBA" id="ARBA00023125"/>
    </source>
</evidence>
<name>A0ABY3PRJ0_9CYAN</name>
<dbReference type="Pfam" id="PF00072">
    <property type="entry name" value="Response_reg"/>
    <property type="match status" value="1"/>
</dbReference>
<dbReference type="PROSITE" id="PS50110">
    <property type="entry name" value="RESPONSE_REGULATORY"/>
    <property type="match status" value="1"/>
</dbReference>
<dbReference type="PRINTS" id="PR00038">
    <property type="entry name" value="HTHLUXR"/>
</dbReference>
<dbReference type="InterPro" id="IPR011006">
    <property type="entry name" value="CheY-like_superfamily"/>
</dbReference>
<dbReference type="PANTHER" id="PTHR43214:SF43">
    <property type="entry name" value="TWO-COMPONENT RESPONSE REGULATOR"/>
    <property type="match status" value="1"/>
</dbReference>
<dbReference type="RefSeq" id="WP_230843466.1">
    <property type="nucleotide sequence ID" value="NZ_CP063845.1"/>
</dbReference>
<dbReference type="SUPFAM" id="SSF52172">
    <property type="entry name" value="CheY-like"/>
    <property type="match status" value="1"/>
</dbReference>
<feature type="domain" description="HTH luxR-type" evidence="4">
    <location>
        <begin position="153"/>
        <end position="218"/>
    </location>
</feature>
<evidence type="ECO:0000259" key="4">
    <source>
        <dbReference type="PROSITE" id="PS50043"/>
    </source>
</evidence>
<evidence type="ECO:0000256" key="3">
    <source>
        <dbReference type="PROSITE-ProRule" id="PRU00169"/>
    </source>
</evidence>
<dbReference type="InterPro" id="IPR039420">
    <property type="entry name" value="WalR-like"/>
</dbReference>
<dbReference type="CDD" id="cd17535">
    <property type="entry name" value="REC_NarL-like"/>
    <property type="match status" value="1"/>
</dbReference>
<reference evidence="6 7" key="1">
    <citation type="journal article" date="2021" name="Genome Biol. Evol.">
        <title>Complete Genome Sequencing of a Novel Gloeobacter Species from a Waterfall Cave in Mexico.</title>
        <authorList>
            <person name="Saw J.H."/>
            <person name="Cardona T."/>
            <person name="Montejano G."/>
        </authorList>
    </citation>
    <scope>NUCLEOTIDE SEQUENCE [LARGE SCALE GENOMIC DNA]</scope>
    <source>
        <strain evidence="6">MG652769</strain>
    </source>
</reference>
<dbReference type="Pfam" id="PF00196">
    <property type="entry name" value="GerE"/>
    <property type="match status" value="1"/>
</dbReference>
<keyword evidence="2" id="KW-0238">DNA-binding</keyword>
<dbReference type="SUPFAM" id="SSF46894">
    <property type="entry name" value="C-terminal effector domain of the bipartite response regulators"/>
    <property type="match status" value="1"/>
</dbReference>
<protein>
    <submittedName>
        <fullName evidence="6">Response regulator transcription factor</fullName>
    </submittedName>
</protein>
<dbReference type="SMART" id="SM00421">
    <property type="entry name" value="HTH_LUXR"/>
    <property type="match status" value="1"/>
</dbReference>
<accession>A0ABY3PRJ0</accession>
<sequence length="221" mass="23640">MIRVLVVDDQSIVREGLRSLLEMAGGFEVVGGAEHGRAALAVIEELAACGRTPDVVLMDVRMPVMDGVAATRLIAERFCGVKVLVLTTFDDSEYISEALRCGALGYLLKDTPVSELAEAIRLVHKGYNPLGPGILQKVFATIPAAAPVRSPPPPAALTALTPREREVLGLIARGASNAEIARALYISEGTVKFHITKILSQLGVRDRTQAAILANAFTEWL</sequence>
<evidence type="ECO:0000256" key="1">
    <source>
        <dbReference type="ARBA" id="ARBA00022553"/>
    </source>
</evidence>
<evidence type="ECO:0000313" key="7">
    <source>
        <dbReference type="Proteomes" id="UP001054846"/>
    </source>
</evidence>
<feature type="modified residue" description="4-aspartylphosphate" evidence="3">
    <location>
        <position position="59"/>
    </location>
</feature>
<dbReference type="Proteomes" id="UP001054846">
    <property type="component" value="Chromosome"/>
</dbReference>
<keyword evidence="1 3" id="KW-0597">Phosphoprotein</keyword>
<dbReference type="Gene3D" id="3.40.50.2300">
    <property type="match status" value="1"/>
</dbReference>
<dbReference type="SMART" id="SM00448">
    <property type="entry name" value="REC"/>
    <property type="match status" value="1"/>
</dbReference>
<dbReference type="CDD" id="cd06170">
    <property type="entry name" value="LuxR_C_like"/>
    <property type="match status" value="1"/>
</dbReference>
<keyword evidence="7" id="KW-1185">Reference proteome</keyword>
<gene>
    <name evidence="6" type="ORF">ISF26_08445</name>
</gene>
<evidence type="ECO:0000313" key="6">
    <source>
        <dbReference type="EMBL" id="UFP96220.1"/>
    </source>
</evidence>
<dbReference type="PROSITE" id="PS50043">
    <property type="entry name" value="HTH_LUXR_2"/>
    <property type="match status" value="1"/>
</dbReference>
<evidence type="ECO:0000259" key="5">
    <source>
        <dbReference type="PROSITE" id="PS50110"/>
    </source>
</evidence>
<dbReference type="InterPro" id="IPR001789">
    <property type="entry name" value="Sig_transdc_resp-reg_receiver"/>
</dbReference>
<dbReference type="EMBL" id="CP063845">
    <property type="protein sequence ID" value="UFP96220.1"/>
    <property type="molecule type" value="Genomic_DNA"/>
</dbReference>
<organism evidence="6 7">
    <name type="scientific">Gloeobacter morelensis MG652769</name>
    <dbReference type="NCBI Taxonomy" id="2781736"/>
    <lineage>
        <taxon>Bacteria</taxon>
        <taxon>Bacillati</taxon>
        <taxon>Cyanobacteriota</taxon>
        <taxon>Cyanophyceae</taxon>
        <taxon>Gloeobacterales</taxon>
        <taxon>Gloeobacteraceae</taxon>
        <taxon>Gloeobacter</taxon>
        <taxon>Gloeobacter morelensis</taxon>
    </lineage>
</organism>
<dbReference type="PANTHER" id="PTHR43214">
    <property type="entry name" value="TWO-COMPONENT RESPONSE REGULATOR"/>
    <property type="match status" value="1"/>
</dbReference>
<feature type="domain" description="Response regulatory" evidence="5">
    <location>
        <begin position="3"/>
        <end position="124"/>
    </location>
</feature>
<proteinExistence type="predicted"/>
<dbReference type="InterPro" id="IPR000792">
    <property type="entry name" value="Tscrpt_reg_LuxR_C"/>
</dbReference>